<feature type="transmembrane region" description="Helical" evidence="1">
    <location>
        <begin position="40"/>
        <end position="59"/>
    </location>
</feature>
<sequence>MSTSTSSVLYQERLTPSTGLWVGVLGAGVASFLVGAPINIMAGVIAGVIVAVLLGFILYSSSPTITITDDILRVGRAAIEREHVGVAEGFRGEASRVISGPELDGRAFMCFRGWIEPKVRIQITDKADPTPYWIASTRHPERIVEILNENIGDSELERYQQEMQREHEQRMLLTHEARSQAQES</sequence>
<gene>
    <name evidence="2" type="ORF">IDM49_07260</name>
</gene>
<dbReference type="KEGG" id="rter:IDM49_07260"/>
<protein>
    <submittedName>
        <fullName evidence="2">DUF3093 domain-containing protein</fullName>
    </submittedName>
</protein>
<keyword evidence="1" id="KW-0812">Transmembrane</keyword>
<keyword evidence="3" id="KW-1185">Reference proteome</keyword>
<proteinExistence type="predicted"/>
<reference evidence="2 3" key="1">
    <citation type="submission" date="2020-09" db="EMBL/GenBank/DDBJ databases">
        <title>Investigation of environmental microbes.</title>
        <authorList>
            <person name="Ou Y."/>
            <person name="Kang Q."/>
        </authorList>
    </citation>
    <scope>NUCLEOTIDE SEQUENCE [LARGE SCALE GENOMIC DNA]</scope>
    <source>
        <strain evidence="2 3">KJZ-14</strain>
    </source>
</reference>
<keyword evidence="1" id="KW-1133">Transmembrane helix</keyword>
<evidence type="ECO:0000313" key="3">
    <source>
        <dbReference type="Proteomes" id="UP000516404"/>
    </source>
</evidence>
<dbReference type="RefSeq" id="WP_190724019.1">
    <property type="nucleotide sequence ID" value="NZ_CP061539.1"/>
</dbReference>
<organism evidence="2 3">
    <name type="scientific">Rothia terrae</name>
    <dbReference type="NCBI Taxonomy" id="396015"/>
    <lineage>
        <taxon>Bacteria</taxon>
        <taxon>Bacillati</taxon>
        <taxon>Actinomycetota</taxon>
        <taxon>Actinomycetes</taxon>
        <taxon>Micrococcales</taxon>
        <taxon>Micrococcaceae</taxon>
        <taxon>Rothia</taxon>
    </lineage>
</organism>
<evidence type="ECO:0000256" key="1">
    <source>
        <dbReference type="SAM" id="Phobius"/>
    </source>
</evidence>
<accession>A0A7H2BBK6</accession>
<dbReference type="Pfam" id="PF11292">
    <property type="entry name" value="DUF3093"/>
    <property type="match status" value="1"/>
</dbReference>
<dbReference type="EMBL" id="CP061539">
    <property type="protein sequence ID" value="QNV37052.1"/>
    <property type="molecule type" value="Genomic_DNA"/>
</dbReference>
<dbReference type="InterPro" id="IPR021443">
    <property type="entry name" value="DUF3093"/>
</dbReference>
<dbReference type="GeneID" id="96624033"/>
<evidence type="ECO:0000313" key="2">
    <source>
        <dbReference type="EMBL" id="QNV37052.1"/>
    </source>
</evidence>
<dbReference type="AlphaFoldDB" id="A0A7H2BBK6"/>
<dbReference type="Proteomes" id="UP000516404">
    <property type="component" value="Chromosome"/>
</dbReference>
<keyword evidence="1" id="KW-0472">Membrane</keyword>
<name>A0A7H2BBK6_9MICC</name>
<feature type="transmembrane region" description="Helical" evidence="1">
    <location>
        <begin position="14"/>
        <end position="34"/>
    </location>
</feature>